<evidence type="ECO:0000256" key="1">
    <source>
        <dbReference type="ARBA" id="ARBA00004651"/>
    </source>
</evidence>
<evidence type="ECO:0000256" key="3">
    <source>
        <dbReference type="ARBA" id="ARBA00022475"/>
    </source>
</evidence>
<keyword evidence="5" id="KW-0653">Protein transport</keyword>
<feature type="transmembrane region" description="Helical" evidence="9">
    <location>
        <begin position="238"/>
        <end position="255"/>
    </location>
</feature>
<dbReference type="Gene3D" id="1.20.1250.20">
    <property type="entry name" value="MFS general substrate transporter like domains"/>
    <property type="match status" value="3"/>
</dbReference>
<protein>
    <submittedName>
        <fullName evidence="11">Proton-dependent oligopeptide transporter, POT family</fullName>
    </submittedName>
</protein>
<dbReference type="InterPro" id="IPR020846">
    <property type="entry name" value="MFS_dom"/>
</dbReference>
<feature type="transmembrane region" description="Helical" evidence="9">
    <location>
        <begin position="347"/>
        <end position="369"/>
    </location>
</feature>
<keyword evidence="6 9" id="KW-1133">Transmembrane helix</keyword>
<accession>A0A1H4CMZ3</accession>
<dbReference type="GO" id="GO:1904680">
    <property type="term" value="F:peptide transmembrane transporter activity"/>
    <property type="evidence" value="ECO:0007669"/>
    <property type="project" value="InterPro"/>
</dbReference>
<evidence type="ECO:0000259" key="10">
    <source>
        <dbReference type="PROSITE" id="PS50850"/>
    </source>
</evidence>
<dbReference type="InterPro" id="IPR000109">
    <property type="entry name" value="POT_fam"/>
</dbReference>
<gene>
    <name evidence="11" type="ORF">SAMN05443667_106119</name>
</gene>
<dbReference type="SUPFAM" id="SSF103473">
    <property type="entry name" value="MFS general substrate transporter"/>
    <property type="match status" value="1"/>
</dbReference>
<feature type="transmembrane region" description="Helical" evidence="9">
    <location>
        <begin position="36"/>
        <end position="57"/>
    </location>
</feature>
<dbReference type="PROSITE" id="PS50850">
    <property type="entry name" value="MFS"/>
    <property type="match status" value="1"/>
</dbReference>
<sequence>MSQNTTDEFFKNPVLGHPAGLFVLFFTEMWERFSYYGMRALLVLFLTSSLAKGGWAWSIEDAMALYGTYTMSVYFTPVIGGFLADRYLGYRWAVVLGALAMTLGHASMAVETPLFLYIGIGFLIIGNGLFKPNMTSIISNAYHNHPEKKDGAYSMYYMGVNAGAFLGIMLCGYIGEKISWSWGFGLAGVFMLCGMLQFYFTQDIFGDIGLKPTAASKQESKDKAAAENTPANVVRDRIIAVLIFSVFTVFFWASFEQAGGSMTIFAEKFTQRELFGNSASLFKIADALLTIVPLIIITYVLIKLFRQTFKKYATGNIILSVSFVIIWGIVIWKVGREYASATTEVPATWFGILNSLFIVGFAPAFSKWWESKYNLSGPMKFGLGLTLLGLGFGFLAYGSMGITADSVVRVSMFWLIAAYLFHTLGELCISPVGLSYVSKLVPAAWIGIMFGVYYLFIGMGNKLAGSMGGMIETITAQYSLTTFFLIFTVVPIGAGLIMIMLSPLMKKLMHGVK</sequence>
<keyword evidence="3" id="KW-1003">Cell membrane</keyword>
<evidence type="ECO:0000256" key="9">
    <source>
        <dbReference type="SAM" id="Phobius"/>
    </source>
</evidence>
<dbReference type="AlphaFoldDB" id="A0A1H4CMZ3"/>
<feature type="transmembrane region" description="Helical" evidence="9">
    <location>
        <begin position="181"/>
        <end position="201"/>
    </location>
</feature>
<dbReference type="GO" id="GO:0005886">
    <property type="term" value="C:plasma membrane"/>
    <property type="evidence" value="ECO:0007669"/>
    <property type="project" value="UniProtKB-SubCell"/>
</dbReference>
<keyword evidence="5" id="KW-0571">Peptide transport</keyword>
<comment type="subcellular location">
    <subcellularLocation>
        <location evidence="1">Cell membrane</location>
        <topology evidence="1">Multi-pass membrane protein</topology>
    </subcellularLocation>
    <subcellularLocation>
        <location evidence="8">Membrane</location>
        <topology evidence="8">Multi-pass membrane protein</topology>
    </subcellularLocation>
</comment>
<keyword evidence="12" id="KW-1185">Reference proteome</keyword>
<name>A0A1H4CMZ3_9FLAO</name>
<evidence type="ECO:0000256" key="6">
    <source>
        <dbReference type="ARBA" id="ARBA00022989"/>
    </source>
</evidence>
<feature type="transmembrane region" description="Helical" evidence="9">
    <location>
        <begin position="90"/>
        <end position="108"/>
    </location>
</feature>
<dbReference type="Proteomes" id="UP000198951">
    <property type="component" value="Unassembled WGS sequence"/>
</dbReference>
<dbReference type="STRING" id="150146.SAMN05443667_106119"/>
<dbReference type="EMBL" id="FNRD01000006">
    <property type="protein sequence ID" value="SEA61697.1"/>
    <property type="molecule type" value="Genomic_DNA"/>
</dbReference>
<dbReference type="InterPro" id="IPR036259">
    <property type="entry name" value="MFS_trans_sf"/>
</dbReference>
<evidence type="ECO:0000256" key="8">
    <source>
        <dbReference type="RuleBase" id="RU003755"/>
    </source>
</evidence>
<dbReference type="NCBIfam" id="TIGR00924">
    <property type="entry name" value="yjdL_sub1_fam"/>
    <property type="match status" value="1"/>
</dbReference>
<dbReference type="RefSeq" id="WP_091088922.1">
    <property type="nucleotide sequence ID" value="NZ_FNRD01000006.1"/>
</dbReference>
<evidence type="ECO:0000313" key="12">
    <source>
        <dbReference type="Proteomes" id="UP000198951"/>
    </source>
</evidence>
<feature type="transmembrane region" description="Helical" evidence="9">
    <location>
        <begin position="436"/>
        <end position="456"/>
    </location>
</feature>
<keyword evidence="7 9" id="KW-0472">Membrane</keyword>
<feature type="transmembrane region" description="Helical" evidence="9">
    <location>
        <begin position="476"/>
        <end position="501"/>
    </location>
</feature>
<evidence type="ECO:0000256" key="4">
    <source>
        <dbReference type="ARBA" id="ARBA00022692"/>
    </source>
</evidence>
<feature type="transmembrane region" description="Helical" evidence="9">
    <location>
        <begin position="406"/>
        <end position="424"/>
    </location>
</feature>
<feature type="transmembrane region" description="Helical" evidence="9">
    <location>
        <begin position="63"/>
        <end position="83"/>
    </location>
</feature>
<evidence type="ECO:0000256" key="7">
    <source>
        <dbReference type="ARBA" id="ARBA00023136"/>
    </source>
</evidence>
<evidence type="ECO:0000256" key="5">
    <source>
        <dbReference type="ARBA" id="ARBA00022856"/>
    </source>
</evidence>
<dbReference type="PANTHER" id="PTHR23517:SF15">
    <property type="entry name" value="PROTON-DEPENDENT OLIGOPEPTIDE FAMILY TRANSPORT PROTEIN"/>
    <property type="match status" value="1"/>
</dbReference>
<dbReference type="PROSITE" id="PS01023">
    <property type="entry name" value="PTR2_2"/>
    <property type="match status" value="1"/>
</dbReference>
<feature type="transmembrane region" description="Helical" evidence="9">
    <location>
        <begin position="151"/>
        <end position="175"/>
    </location>
</feature>
<dbReference type="Pfam" id="PF00854">
    <property type="entry name" value="PTR2"/>
    <property type="match status" value="2"/>
</dbReference>
<dbReference type="GO" id="GO:0006857">
    <property type="term" value="P:oligopeptide transport"/>
    <property type="evidence" value="ECO:0007669"/>
    <property type="project" value="InterPro"/>
</dbReference>
<organism evidence="11 12">
    <name type="scientific">Flavobacterium gillisiae</name>
    <dbReference type="NCBI Taxonomy" id="150146"/>
    <lineage>
        <taxon>Bacteria</taxon>
        <taxon>Pseudomonadati</taxon>
        <taxon>Bacteroidota</taxon>
        <taxon>Flavobacteriia</taxon>
        <taxon>Flavobacteriales</taxon>
        <taxon>Flavobacteriaceae</taxon>
        <taxon>Flavobacterium</taxon>
    </lineage>
</organism>
<proteinExistence type="inferred from homology"/>
<dbReference type="PANTHER" id="PTHR23517">
    <property type="entry name" value="RESISTANCE PROTEIN MDTM, PUTATIVE-RELATED-RELATED"/>
    <property type="match status" value="1"/>
</dbReference>
<feature type="domain" description="Major facilitator superfamily (MFS) profile" evidence="10">
    <location>
        <begin position="20"/>
        <end position="506"/>
    </location>
</feature>
<reference evidence="12" key="1">
    <citation type="submission" date="2016-10" db="EMBL/GenBank/DDBJ databases">
        <authorList>
            <person name="Varghese N."/>
            <person name="Submissions S."/>
        </authorList>
    </citation>
    <scope>NUCLEOTIDE SEQUENCE [LARGE SCALE GENOMIC DNA]</scope>
    <source>
        <strain evidence="12">DSM 22376</strain>
    </source>
</reference>
<feature type="transmembrane region" description="Helical" evidence="9">
    <location>
        <begin position="317"/>
        <end position="335"/>
    </location>
</feature>
<dbReference type="OrthoDB" id="9772725at2"/>
<dbReference type="InterPro" id="IPR005279">
    <property type="entry name" value="Dipep/tripep_permease"/>
</dbReference>
<keyword evidence="2 8" id="KW-0813">Transport</keyword>
<dbReference type="CDD" id="cd17346">
    <property type="entry name" value="MFS_DtpA_like"/>
    <property type="match status" value="1"/>
</dbReference>
<keyword evidence="4 8" id="KW-0812">Transmembrane</keyword>
<dbReference type="InterPro" id="IPR018456">
    <property type="entry name" value="PTR2_symporter_CS"/>
</dbReference>
<feature type="transmembrane region" description="Helical" evidence="9">
    <location>
        <begin position="284"/>
        <end position="305"/>
    </location>
</feature>
<feature type="transmembrane region" description="Helical" evidence="9">
    <location>
        <begin position="381"/>
        <end position="400"/>
    </location>
</feature>
<dbReference type="InterPro" id="IPR050171">
    <property type="entry name" value="MFS_Transporters"/>
</dbReference>
<evidence type="ECO:0000256" key="2">
    <source>
        <dbReference type="ARBA" id="ARBA00022448"/>
    </source>
</evidence>
<feature type="transmembrane region" description="Helical" evidence="9">
    <location>
        <begin position="114"/>
        <end position="130"/>
    </location>
</feature>
<evidence type="ECO:0000313" key="11">
    <source>
        <dbReference type="EMBL" id="SEA61697.1"/>
    </source>
</evidence>
<comment type="similarity">
    <text evidence="8">Belongs to the major facilitator superfamily. Proton-dependent oligopeptide transporter (POT/PTR) (TC 2.A.17) family.</text>
</comment>